<keyword evidence="3" id="KW-1185">Reference proteome</keyword>
<name>A0A2P8D810_9BACT</name>
<reference evidence="2 3" key="1">
    <citation type="submission" date="2018-03" db="EMBL/GenBank/DDBJ databases">
        <title>Genomic Encyclopedia of Type Strains, Phase III (KMG-III): the genomes of soil and plant-associated and newly described type strains.</title>
        <authorList>
            <person name="Whitman W."/>
        </authorList>
    </citation>
    <scope>NUCLEOTIDE SEQUENCE [LARGE SCALE GENOMIC DNA]</scope>
    <source>
        <strain evidence="2 3">CGMCC 1.12700</strain>
    </source>
</reference>
<evidence type="ECO:0000313" key="3">
    <source>
        <dbReference type="Proteomes" id="UP000240572"/>
    </source>
</evidence>
<feature type="transmembrane region" description="Helical" evidence="1">
    <location>
        <begin position="12"/>
        <end position="33"/>
    </location>
</feature>
<dbReference type="AlphaFoldDB" id="A0A2P8D810"/>
<dbReference type="RefSeq" id="WP_146146706.1">
    <property type="nucleotide sequence ID" value="NZ_PYGD01000002.1"/>
</dbReference>
<dbReference type="Proteomes" id="UP000240572">
    <property type="component" value="Unassembled WGS sequence"/>
</dbReference>
<proteinExistence type="predicted"/>
<feature type="transmembrane region" description="Helical" evidence="1">
    <location>
        <begin position="77"/>
        <end position="97"/>
    </location>
</feature>
<gene>
    <name evidence="2" type="ORF">B0I18_102345</name>
</gene>
<comment type="caution">
    <text evidence="2">The sequence shown here is derived from an EMBL/GenBank/DDBJ whole genome shotgun (WGS) entry which is preliminary data.</text>
</comment>
<protein>
    <submittedName>
        <fullName evidence="2">Uncharacterized protein</fullName>
    </submittedName>
</protein>
<dbReference type="EMBL" id="PYGD01000002">
    <property type="protein sequence ID" value="PSK93375.1"/>
    <property type="molecule type" value="Genomic_DNA"/>
</dbReference>
<feature type="transmembrane region" description="Helical" evidence="1">
    <location>
        <begin position="45"/>
        <end position="65"/>
    </location>
</feature>
<evidence type="ECO:0000313" key="2">
    <source>
        <dbReference type="EMBL" id="PSK93375.1"/>
    </source>
</evidence>
<dbReference type="OrthoDB" id="773359at2"/>
<keyword evidence="1" id="KW-0472">Membrane</keyword>
<evidence type="ECO:0000256" key="1">
    <source>
        <dbReference type="SAM" id="Phobius"/>
    </source>
</evidence>
<organism evidence="2 3">
    <name type="scientific">Taibaiella chishuiensis</name>
    <dbReference type="NCBI Taxonomy" id="1434707"/>
    <lineage>
        <taxon>Bacteria</taxon>
        <taxon>Pseudomonadati</taxon>
        <taxon>Bacteroidota</taxon>
        <taxon>Chitinophagia</taxon>
        <taxon>Chitinophagales</taxon>
        <taxon>Chitinophagaceae</taxon>
        <taxon>Taibaiella</taxon>
    </lineage>
</organism>
<keyword evidence="1" id="KW-0812">Transmembrane</keyword>
<keyword evidence="1" id="KW-1133">Transmembrane helix</keyword>
<accession>A0A2P8D810</accession>
<sequence>MDHTPETIKQKNSRISVSLIVVNVILLFIFAHVGAGGADNSESQAIENGIICFTGVIVLLGGYAFSYHGKGYRIGKWLFGIALLIGLILLGLLWYVAQLAHAFQH</sequence>